<feature type="compositionally biased region" description="Basic and acidic residues" evidence="1">
    <location>
        <begin position="251"/>
        <end position="263"/>
    </location>
</feature>
<sequence>MRACSVLSRAPRRQVTLSPCRAGSADNAHRTAIRRESKDVAGVGRRLGGHEWPVMVSTVHLGRHRYRVMRPARPPGFAGLYEGRLGAQFCLDKETAMLFALAWGLAARSPHTIIYLPLRRATLPHHHSWGRPLDLVLLHHRLAFPPSRWKQVRSRLGTGRPHTVVLPGQAWPARSIDDHRRVRHQEFRDHLRWDIAADTLVLTGSREAFELEADQVRALAEECPAHRARVPGTHCCAEIGMGRTRRHPDRRRPYAELHAEYSR</sequence>
<comment type="caution">
    <text evidence="2">The sequence shown here is derived from an EMBL/GenBank/DDBJ whole genome shotgun (WGS) entry which is preliminary data.</text>
</comment>
<accession>A0ABY0KQW4</accession>
<dbReference type="Proteomes" id="UP000199405">
    <property type="component" value="Unassembled WGS sequence"/>
</dbReference>
<name>A0ABY0KQW4_9ACTN</name>
<evidence type="ECO:0000313" key="3">
    <source>
        <dbReference type="Proteomes" id="UP000199405"/>
    </source>
</evidence>
<protein>
    <submittedName>
        <fullName evidence="2">Uncharacterized protein</fullName>
    </submittedName>
</protein>
<evidence type="ECO:0000313" key="2">
    <source>
        <dbReference type="EMBL" id="SCF01514.1"/>
    </source>
</evidence>
<gene>
    <name evidence="2" type="ORF">GA0070562_5173</name>
</gene>
<organism evidence="2 3">
    <name type="scientific">Micromonospora tulbaghiae</name>
    <dbReference type="NCBI Taxonomy" id="479978"/>
    <lineage>
        <taxon>Bacteria</taxon>
        <taxon>Bacillati</taxon>
        <taxon>Actinomycetota</taxon>
        <taxon>Actinomycetes</taxon>
        <taxon>Micromonosporales</taxon>
        <taxon>Micromonosporaceae</taxon>
        <taxon>Micromonospora</taxon>
    </lineage>
</organism>
<dbReference type="EMBL" id="FMCQ01000007">
    <property type="protein sequence ID" value="SCF01514.1"/>
    <property type="molecule type" value="Genomic_DNA"/>
</dbReference>
<evidence type="ECO:0000256" key="1">
    <source>
        <dbReference type="SAM" id="MobiDB-lite"/>
    </source>
</evidence>
<feature type="region of interest" description="Disordered" evidence="1">
    <location>
        <begin position="244"/>
        <end position="263"/>
    </location>
</feature>
<reference evidence="2 3" key="1">
    <citation type="submission" date="2016-06" db="EMBL/GenBank/DDBJ databases">
        <authorList>
            <person name="Varghese N."/>
            <person name="Submissions Spin"/>
        </authorList>
    </citation>
    <scope>NUCLEOTIDE SEQUENCE [LARGE SCALE GENOMIC DNA]</scope>
    <source>
        <strain evidence="2 3">DSM 45142</strain>
    </source>
</reference>
<proteinExistence type="predicted"/>
<keyword evidence="3" id="KW-1185">Reference proteome</keyword>